<gene>
    <name evidence="2" type="ORF">niasHT_019416</name>
</gene>
<feature type="compositionally biased region" description="Basic and acidic residues" evidence="1">
    <location>
        <begin position="362"/>
        <end position="371"/>
    </location>
</feature>
<dbReference type="AlphaFoldDB" id="A0ABD2KWN3"/>
<organism evidence="2 3">
    <name type="scientific">Heterodera trifolii</name>
    <dbReference type="NCBI Taxonomy" id="157864"/>
    <lineage>
        <taxon>Eukaryota</taxon>
        <taxon>Metazoa</taxon>
        <taxon>Ecdysozoa</taxon>
        <taxon>Nematoda</taxon>
        <taxon>Chromadorea</taxon>
        <taxon>Rhabditida</taxon>
        <taxon>Tylenchina</taxon>
        <taxon>Tylenchomorpha</taxon>
        <taxon>Tylenchoidea</taxon>
        <taxon>Heteroderidae</taxon>
        <taxon>Heteroderinae</taxon>
        <taxon>Heterodera</taxon>
    </lineage>
</organism>
<feature type="compositionally biased region" description="Basic and acidic residues" evidence="1">
    <location>
        <begin position="67"/>
        <end position="78"/>
    </location>
</feature>
<dbReference type="EMBL" id="JBICBT010000626">
    <property type="protein sequence ID" value="KAL3107020.1"/>
    <property type="molecule type" value="Genomic_DNA"/>
</dbReference>
<feature type="compositionally biased region" description="Basic residues" evidence="1">
    <location>
        <begin position="373"/>
        <end position="382"/>
    </location>
</feature>
<feature type="compositionally biased region" description="Polar residues" evidence="1">
    <location>
        <begin position="133"/>
        <end position="142"/>
    </location>
</feature>
<evidence type="ECO:0000256" key="1">
    <source>
        <dbReference type="SAM" id="MobiDB-lite"/>
    </source>
</evidence>
<protein>
    <submittedName>
        <fullName evidence="2">Uncharacterized protein</fullName>
    </submittedName>
</protein>
<reference evidence="2 3" key="1">
    <citation type="submission" date="2024-10" db="EMBL/GenBank/DDBJ databases">
        <authorList>
            <person name="Kim D."/>
        </authorList>
    </citation>
    <scope>NUCLEOTIDE SEQUENCE [LARGE SCALE GENOMIC DNA]</scope>
    <source>
        <strain evidence="2">BH-2024</strain>
    </source>
</reference>
<feature type="compositionally biased region" description="Basic and acidic residues" evidence="1">
    <location>
        <begin position="197"/>
        <end position="207"/>
    </location>
</feature>
<name>A0ABD2KWN3_9BILA</name>
<feature type="region of interest" description="Disordered" evidence="1">
    <location>
        <begin position="362"/>
        <end position="403"/>
    </location>
</feature>
<feature type="region of interest" description="Disordered" evidence="1">
    <location>
        <begin position="52"/>
        <end position="265"/>
    </location>
</feature>
<feature type="compositionally biased region" description="Basic and acidic residues" evidence="1">
    <location>
        <begin position="255"/>
        <end position="265"/>
    </location>
</feature>
<accession>A0ABD2KWN3</accession>
<evidence type="ECO:0000313" key="3">
    <source>
        <dbReference type="Proteomes" id="UP001620626"/>
    </source>
</evidence>
<feature type="compositionally biased region" description="Basic and acidic residues" evidence="1">
    <location>
        <begin position="102"/>
        <end position="112"/>
    </location>
</feature>
<comment type="caution">
    <text evidence="2">The sequence shown here is derived from an EMBL/GenBank/DDBJ whole genome shotgun (WGS) entry which is preliminary data.</text>
</comment>
<proteinExistence type="predicted"/>
<dbReference type="Proteomes" id="UP001620626">
    <property type="component" value="Unassembled WGS sequence"/>
</dbReference>
<evidence type="ECO:0000313" key="2">
    <source>
        <dbReference type="EMBL" id="KAL3107020.1"/>
    </source>
</evidence>
<keyword evidence="3" id="KW-1185">Reference proteome</keyword>
<feature type="compositionally biased region" description="Basic and acidic residues" evidence="1">
    <location>
        <begin position="1"/>
        <end position="13"/>
    </location>
</feature>
<sequence length="403" mass="46655">MDGQTETKTEDKMPRKRYKQSQGTFNCLLNFGGLKKEIGKINAEEKPLLLLLQQKKNGESSSSESDGPQKCREKEDGTQRAMGHKRQRTEVSAETSALKRLRIGEGNEEKSKTNRQSEQSEEEEISNYCPGETDSSSNADQASSYKAESWESEESESQDKWPRTNRWEIRNESDEEAIAVQLEESESQVMANSEQESEGREWADFGHENFYGESAQSEGRDSSDFNYGASDDSEETECQNLEGTNPFPKRTHRERKTEKRTYPTDEQRIEIVNKFMEMKNRFYESGEKRPFRQVDKEIADKLDVNARTIYKWKKRFGLKLGGNRKIGILKKINELKSKNPQMTLAQIEKELPTLGYYIERKEAEEKGEAQKPKSQKLNRHSQLHAVNGNGWKWNFSTKKRNKK</sequence>
<feature type="compositionally biased region" description="Basic and acidic residues" evidence="1">
    <location>
        <begin position="157"/>
        <end position="172"/>
    </location>
</feature>
<feature type="region of interest" description="Disordered" evidence="1">
    <location>
        <begin position="1"/>
        <end position="24"/>
    </location>
</feature>